<dbReference type="EMBL" id="LXEV01000023">
    <property type="protein sequence ID" value="OAT46506.1"/>
    <property type="molecule type" value="Genomic_DNA"/>
</dbReference>
<dbReference type="PROSITE" id="PS00356">
    <property type="entry name" value="HTH_LACI_1"/>
    <property type="match status" value="1"/>
</dbReference>
<accession>A0AAJ3HRU6</accession>
<evidence type="ECO:0000256" key="4">
    <source>
        <dbReference type="ARBA" id="ARBA00023163"/>
    </source>
</evidence>
<sequence>MKKQKRITITDIAKLAGVSKTTASLVLNGRGKEMRVADETILRITSIAQQYQYQPNIHARSLRDNRSYALGLVIPDITNYGFASVAYELEVLCREAGIQLLISCTDENAAQETLAIEHLLSRQIDGLIVASCLQSDFEYQRLSQQIPVVLFDRYFEGTTLPFVATDAITATQQLIADITSIDQPSLLDEFYFLGGQATLSPTKDRLLGFTQGLTQADVNLKPEWIIHGHYHPSSGYEMFGSLCARLGRPPKFVFTSACGLLEGVLRYLSQNKLLQQSVYLAGFDDHYLYDSLSVPIDTIAQNNPALASHCFRLIMALINHNDLETHQIFIPAEIRKRH</sequence>
<organism evidence="6 7">
    <name type="scientific">Proteus hauseri ATCC 700826</name>
    <dbReference type="NCBI Taxonomy" id="1354271"/>
    <lineage>
        <taxon>Bacteria</taxon>
        <taxon>Pseudomonadati</taxon>
        <taxon>Pseudomonadota</taxon>
        <taxon>Gammaproteobacteria</taxon>
        <taxon>Enterobacterales</taxon>
        <taxon>Morganellaceae</taxon>
        <taxon>Proteus</taxon>
    </lineage>
</organism>
<keyword evidence="2" id="KW-0805">Transcription regulation</keyword>
<dbReference type="PANTHER" id="PTHR30146">
    <property type="entry name" value="LACI-RELATED TRANSCRIPTIONAL REPRESSOR"/>
    <property type="match status" value="1"/>
</dbReference>
<dbReference type="SUPFAM" id="SSF53822">
    <property type="entry name" value="Periplasmic binding protein-like I"/>
    <property type="match status" value="1"/>
</dbReference>
<protein>
    <submittedName>
        <fullName evidence="6">LacI family sucrose operon repressor</fullName>
    </submittedName>
</protein>
<gene>
    <name evidence="6" type="ORF">M997_1987</name>
</gene>
<dbReference type="InterPro" id="IPR010982">
    <property type="entry name" value="Lambda_DNA-bd_dom_sf"/>
</dbReference>
<dbReference type="SUPFAM" id="SSF47413">
    <property type="entry name" value="lambda repressor-like DNA-binding domains"/>
    <property type="match status" value="1"/>
</dbReference>
<dbReference type="InterPro" id="IPR028082">
    <property type="entry name" value="Peripla_BP_I"/>
</dbReference>
<dbReference type="AlphaFoldDB" id="A0AAJ3HRU6"/>
<dbReference type="InterPro" id="IPR025997">
    <property type="entry name" value="SBP_2_dom"/>
</dbReference>
<dbReference type="PANTHER" id="PTHR30146:SF45">
    <property type="entry name" value="CATABOLITE REPRESSOR_ACTIVATOR"/>
    <property type="match status" value="1"/>
</dbReference>
<reference evidence="6 7" key="1">
    <citation type="submission" date="2016-04" db="EMBL/GenBank/DDBJ databases">
        <title>ATOL: Assembling a taxonomically balanced genome-scale reconstruction of the evolutionary history of the Enterobacteriaceae.</title>
        <authorList>
            <person name="Plunkett G.III."/>
            <person name="Neeno-Eckwall E.C."/>
            <person name="Glasner J.D."/>
            <person name="Perna N.T."/>
        </authorList>
    </citation>
    <scope>NUCLEOTIDE SEQUENCE [LARGE SCALE GENOMIC DNA]</scope>
    <source>
        <strain evidence="6 7">ATCC 700826</strain>
    </source>
</reference>
<keyword evidence="4" id="KW-0804">Transcription</keyword>
<dbReference type="GO" id="GO:0003700">
    <property type="term" value="F:DNA-binding transcription factor activity"/>
    <property type="evidence" value="ECO:0007669"/>
    <property type="project" value="TreeGrafter"/>
</dbReference>
<evidence type="ECO:0000256" key="3">
    <source>
        <dbReference type="ARBA" id="ARBA00023125"/>
    </source>
</evidence>
<dbReference type="PROSITE" id="PS50932">
    <property type="entry name" value="HTH_LACI_2"/>
    <property type="match status" value="1"/>
</dbReference>
<dbReference type="Pfam" id="PF13407">
    <property type="entry name" value="Peripla_BP_4"/>
    <property type="match status" value="1"/>
</dbReference>
<dbReference type="Gene3D" id="1.10.260.40">
    <property type="entry name" value="lambda repressor-like DNA-binding domains"/>
    <property type="match status" value="1"/>
</dbReference>
<evidence type="ECO:0000256" key="1">
    <source>
        <dbReference type="ARBA" id="ARBA00022491"/>
    </source>
</evidence>
<evidence type="ECO:0000313" key="7">
    <source>
        <dbReference type="Proteomes" id="UP000078250"/>
    </source>
</evidence>
<dbReference type="CDD" id="cd01392">
    <property type="entry name" value="HTH_LacI"/>
    <property type="match status" value="1"/>
</dbReference>
<dbReference type="InterPro" id="IPR000843">
    <property type="entry name" value="HTH_LacI"/>
</dbReference>
<evidence type="ECO:0000313" key="6">
    <source>
        <dbReference type="EMBL" id="OAT46506.1"/>
    </source>
</evidence>
<dbReference type="Pfam" id="PF00356">
    <property type="entry name" value="LacI"/>
    <property type="match status" value="1"/>
</dbReference>
<dbReference type="GO" id="GO:0009750">
    <property type="term" value="P:response to fructose"/>
    <property type="evidence" value="ECO:0007669"/>
    <property type="project" value="InterPro"/>
</dbReference>
<dbReference type="Proteomes" id="UP000078250">
    <property type="component" value="Unassembled WGS sequence"/>
</dbReference>
<keyword evidence="7" id="KW-1185">Reference proteome</keyword>
<feature type="domain" description="HTH lacI-type" evidence="5">
    <location>
        <begin position="7"/>
        <end position="64"/>
    </location>
</feature>
<dbReference type="NCBIfam" id="TIGR02417">
    <property type="entry name" value="fruct_sucro_rep"/>
    <property type="match status" value="1"/>
</dbReference>
<evidence type="ECO:0000256" key="2">
    <source>
        <dbReference type="ARBA" id="ARBA00023015"/>
    </source>
</evidence>
<dbReference type="GO" id="GO:0055085">
    <property type="term" value="P:transmembrane transport"/>
    <property type="evidence" value="ECO:0007669"/>
    <property type="project" value="UniProtKB-ARBA"/>
</dbReference>
<keyword evidence="3" id="KW-0238">DNA-binding</keyword>
<dbReference type="InterPro" id="IPR012781">
    <property type="entry name" value="Fruct_sucro_rep"/>
</dbReference>
<dbReference type="CDD" id="cd06274">
    <property type="entry name" value="PBP1_FruR"/>
    <property type="match status" value="1"/>
</dbReference>
<name>A0AAJ3HRU6_PROHU</name>
<proteinExistence type="predicted"/>
<comment type="caution">
    <text evidence="6">The sequence shown here is derived from an EMBL/GenBank/DDBJ whole genome shotgun (WGS) entry which is preliminary data.</text>
</comment>
<evidence type="ECO:0000259" key="5">
    <source>
        <dbReference type="PROSITE" id="PS50932"/>
    </source>
</evidence>
<dbReference type="Gene3D" id="3.40.50.2300">
    <property type="match status" value="2"/>
</dbReference>
<keyword evidence="1" id="KW-0678">Repressor</keyword>
<dbReference type="SMART" id="SM00354">
    <property type="entry name" value="HTH_LACI"/>
    <property type="match status" value="1"/>
</dbReference>
<dbReference type="GO" id="GO:0000976">
    <property type="term" value="F:transcription cis-regulatory region binding"/>
    <property type="evidence" value="ECO:0007669"/>
    <property type="project" value="TreeGrafter"/>
</dbReference>
<dbReference type="RefSeq" id="WP_064719961.1">
    <property type="nucleotide sequence ID" value="NZ_LXEV01000023.1"/>
</dbReference>